<feature type="domain" description="DUF6532" evidence="2">
    <location>
        <begin position="408"/>
        <end position="567"/>
    </location>
</feature>
<accession>A0A166GTH8</accession>
<feature type="region of interest" description="Disordered" evidence="1">
    <location>
        <begin position="121"/>
        <end position="291"/>
    </location>
</feature>
<dbReference type="AlphaFoldDB" id="A0A166GTH8"/>
<feature type="compositionally biased region" description="Low complexity" evidence="1">
    <location>
        <begin position="215"/>
        <end position="232"/>
    </location>
</feature>
<reference evidence="3 4" key="1">
    <citation type="journal article" date="2016" name="Mol. Biol. Evol.">
        <title>Comparative Genomics of Early-Diverging Mushroom-Forming Fungi Provides Insights into the Origins of Lignocellulose Decay Capabilities.</title>
        <authorList>
            <person name="Nagy L.G."/>
            <person name="Riley R."/>
            <person name="Tritt A."/>
            <person name="Adam C."/>
            <person name="Daum C."/>
            <person name="Floudas D."/>
            <person name="Sun H."/>
            <person name="Yadav J.S."/>
            <person name="Pangilinan J."/>
            <person name="Larsson K.H."/>
            <person name="Matsuura K."/>
            <person name="Barry K."/>
            <person name="Labutti K."/>
            <person name="Kuo R."/>
            <person name="Ohm R.A."/>
            <person name="Bhattacharya S.S."/>
            <person name="Shirouzu T."/>
            <person name="Yoshinaga Y."/>
            <person name="Martin F.M."/>
            <person name="Grigoriev I.V."/>
            <person name="Hibbett D.S."/>
        </authorList>
    </citation>
    <scope>NUCLEOTIDE SEQUENCE [LARGE SCALE GENOMIC DNA]</scope>
    <source>
        <strain evidence="3 4">CBS 109695</strain>
    </source>
</reference>
<dbReference type="Pfam" id="PF20149">
    <property type="entry name" value="DUF6532"/>
    <property type="match status" value="1"/>
</dbReference>
<proteinExistence type="predicted"/>
<dbReference type="EMBL" id="KV417575">
    <property type="protein sequence ID" value="KZP18150.1"/>
    <property type="molecule type" value="Genomic_DNA"/>
</dbReference>
<name>A0A166GTH8_9AGAM</name>
<feature type="compositionally biased region" description="Basic and acidic residues" evidence="1">
    <location>
        <begin position="266"/>
        <end position="279"/>
    </location>
</feature>
<feature type="compositionally biased region" description="Basic and acidic residues" evidence="1">
    <location>
        <begin position="159"/>
        <end position="175"/>
    </location>
</feature>
<dbReference type="Proteomes" id="UP000076532">
    <property type="component" value="Unassembled WGS sequence"/>
</dbReference>
<sequence length="615" mass="66703">MSASRIATRPSNKEAHPGLIAFDSETEELPIPKRRKARRTPAQMKEDRALAAANKESKQLQAEDAIKKVAQLESTMAAADEENRQNAARPAQSLSTSVKVARKRTIVCSDDEQDIDVQKVVDPKATKSKGRASDKHSVGAAAKSQAPVKKAALARRGPGRLDVDAAKELLRDQGSQKRKASLGQEVAASKKYKVADPGTLLQIIPSVPSRHHRSSSLATSVPSSRASSVASRRSYHDDGDHYSLDGDQDDPEPSLPQLGDESTDAQLDHNDGEPEKDSLDYGGFQDEDESKEHEYAIKDSIQPKLETMEDLLTILPNAPSDRMKTSKPIINAMTPAVATQRASRAVGDILPAGTQNHFARNMVPRLRNHAGTLEIPWDNGVDQDVLGTIQCFWEEEFPGHAMILAAGDPIVTLCYQRIYEWRGHFGAAALVAIDELFQTTITLPNGKSKLIYGAANSRRDYVSRELGIGLPFLYSSTDYDNEGQPAFGGIFKSDLVLAVLYSHFKDTSSVSADIASPYPPGAAIALAAAAVERALKCWVTGKFIKGGNFSEAQWGDTTDEFMEHVARLSDKKLALIVAGAIEYAPKKSATVSASRTASMQDSRVVMPISADEESD</sequence>
<feature type="region of interest" description="Disordered" evidence="1">
    <location>
        <begin position="1"/>
        <end position="61"/>
    </location>
</feature>
<evidence type="ECO:0000259" key="2">
    <source>
        <dbReference type="Pfam" id="PF20149"/>
    </source>
</evidence>
<evidence type="ECO:0000313" key="4">
    <source>
        <dbReference type="Proteomes" id="UP000076532"/>
    </source>
</evidence>
<evidence type="ECO:0000313" key="3">
    <source>
        <dbReference type="EMBL" id="KZP18150.1"/>
    </source>
</evidence>
<organism evidence="3 4">
    <name type="scientific">Athelia psychrophila</name>
    <dbReference type="NCBI Taxonomy" id="1759441"/>
    <lineage>
        <taxon>Eukaryota</taxon>
        <taxon>Fungi</taxon>
        <taxon>Dikarya</taxon>
        <taxon>Basidiomycota</taxon>
        <taxon>Agaricomycotina</taxon>
        <taxon>Agaricomycetes</taxon>
        <taxon>Agaricomycetidae</taxon>
        <taxon>Atheliales</taxon>
        <taxon>Atheliaceae</taxon>
        <taxon>Athelia</taxon>
    </lineage>
</organism>
<dbReference type="InterPro" id="IPR045341">
    <property type="entry name" value="DUF6532"/>
</dbReference>
<evidence type="ECO:0000256" key="1">
    <source>
        <dbReference type="SAM" id="MobiDB-lite"/>
    </source>
</evidence>
<gene>
    <name evidence="3" type="ORF">FIBSPDRAFT_893694</name>
</gene>
<feature type="compositionally biased region" description="Basic and acidic residues" evidence="1">
    <location>
        <begin position="121"/>
        <end position="137"/>
    </location>
</feature>
<keyword evidence="4" id="KW-1185">Reference proteome</keyword>
<feature type="region of interest" description="Disordered" evidence="1">
    <location>
        <begin position="77"/>
        <end position="100"/>
    </location>
</feature>
<protein>
    <recommendedName>
        <fullName evidence="2">DUF6532 domain-containing protein</fullName>
    </recommendedName>
</protein>
<dbReference type="OrthoDB" id="3070163at2759"/>
<feature type="compositionally biased region" description="Basic and acidic residues" evidence="1">
    <location>
        <begin position="234"/>
        <end position="244"/>
    </location>
</feature>